<evidence type="ECO:0000313" key="1">
    <source>
        <dbReference type="EMBL" id="MCE4553798.1"/>
    </source>
</evidence>
<gene>
    <name evidence="1" type="ORF">LXT13_04965</name>
</gene>
<dbReference type="RefSeq" id="WP_233370510.1">
    <property type="nucleotide sequence ID" value="NZ_JAJTWU010000002.1"/>
</dbReference>
<comment type="caution">
    <text evidence="1">The sequence shown here is derived from an EMBL/GenBank/DDBJ whole genome shotgun (WGS) entry which is preliminary data.</text>
</comment>
<keyword evidence="2" id="KW-1185">Reference proteome</keyword>
<organism evidence="1 2">
    <name type="scientific">Pelomonas cellulosilytica</name>
    <dbReference type="NCBI Taxonomy" id="2906762"/>
    <lineage>
        <taxon>Bacteria</taxon>
        <taxon>Pseudomonadati</taxon>
        <taxon>Pseudomonadota</taxon>
        <taxon>Betaproteobacteria</taxon>
        <taxon>Burkholderiales</taxon>
        <taxon>Sphaerotilaceae</taxon>
        <taxon>Roseateles</taxon>
    </lineage>
</organism>
<dbReference type="Proteomes" id="UP001200741">
    <property type="component" value="Unassembled WGS sequence"/>
</dbReference>
<dbReference type="EMBL" id="JAJTWU010000002">
    <property type="protein sequence ID" value="MCE4553798.1"/>
    <property type="molecule type" value="Genomic_DNA"/>
</dbReference>
<name>A0ABS8XSU8_9BURK</name>
<proteinExistence type="predicted"/>
<reference evidence="1 2" key="1">
    <citation type="submission" date="2021-12" db="EMBL/GenBank/DDBJ databases">
        <title>Genome seq of P8.</title>
        <authorList>
            <person name="Seo T."/>
        </authorList>
    </citation>
    <scope>NUCLEOTIDE SEQUENCE [LARGE SCALE GENOMIC DNA]</scope>
    <source>
        <strain evidence="1 2">P8</strain>
    </source>
</reference>
<evidence type="ECO:0000313" key="2">
    <source>
        <dbReference type="Proteomes" id="UP001200741"/>
    </source>
</evidence>
<accession>A0ABS8XSU8</accession>
<protein>
    <submittedName>
        <fullName evidence="1">Uncharacterized protein</fullName>
    </submittedName>
</protein>
<sequence length="355" mass="39317">MDWWALPGPAAFFEGVSEALRVGDNVVVGAPTTAVNSIASILKEHLPDGLQPTLSLTPSGQLPIDDIFAELEIAYDKPPSRTAASLIAALHGHRIVLVRSVEMPSWPAWARFLDDYSNACRSVGVFDRTQFLVLASGVSRNRLPSRAPALRSLIWDGHIGEADVFSYVTQSLRLASGRLDAKGKLLARIVMRLALWDFELADRLLKLEWHELFDPVRAILAVDAGEETGRPSEACWEAGGIADFDGTRFEHALVLLKSGKAEAELSLRLWAAQAAELLPALELKRRQLAQRMKSTRLLPANLGDLDDLEFGELLTLARQHRLPAEIVRLADKYRRLRNRLAHLEPLTPDQALELL</sequence>